<dbReference type="AlphaFoldDB" id="A0A1G7W4U5"/>
<reference evidence="2" key="1">
    <citation type="submission" date="2016-10" db="EMBL/GenBank/DDBJ databases">
        <authorList>
            <person name="Varghese N."/>
            <person name="Submissions S."/>
        </authorList>
    </citation>
    <scope>NUCLEOTIDE SEQUENCE [LARGE SCALE GENOMIC DNA]</scope>
    <source>
        <strain evidence="2">DSM 17933</strain>
    </source>
</reference>
<protein>
    <submittedName>
        <fullName evidence="1">Uncharacterized protein</fullName>
    </submittedName>
</protein>
<gene>
    <name evidence="1" type="ORF">SAMN05421827_109101</name>
</gene>
<accession>A0A1G7W4U5</accession>
<dbReference type="Proteomes" id="UP000199643">
    <property type="component" value="Unassembled WGS sequence"/>
</dbReference>
<evidence type="ECO:0000313" key="1">
    <source>
        <dbReference type="EMBL" id="SDG67004.1"/>
    </source>
</evidence>
<dbReference type="EMBL" id="FNCH01000009">
    <property type="protein sequence ID" value="SDG67004.1"/>
    <property type="molecule type" value="Genomic_DNA"/>
</dbReference>
<dbReference type="STRING" id="405671.SAMN05421827_109101"/>
<sequence>MALSFDLNTMTKEEKILKLYNLIDGIIDVVESLGLDRHFFIDAEKYVVYRLRSEIFKIDDEGSETS</sequence>
<proteinExistence type="predicted"/>
<organism evidence="1 2">
    <name type="scientific">Pedobacter terrae</name>
    <dbReference type="NCBI Taxonomy" id="405671"/>
    <lineage>
        <taxon>Bacteria</taxon>
        <taxon>Pseudomonadati</taxon>
        <taxon>Bacteroidota</taxon>
        <taxon>Sphingobacteriia</taxon>
        <taxon>Sphingobacteriales</taxon>
        <taxon>Sphingobacteriaceae</taxon>
        <taxon>Pedobacter</taxon>
    </lineage>
</organism>
<keyword evidence="2" id="KW-1185">Reference proteome</keyword>
<evidence type="ECO:0000313" key="2">
    <source>
        <dbReference type="Proteomes" id="UP000199643"/>
    </source>
</evidence>
<name>A0A1G7W4U5_9SPHI</name>